<name>A0A5J5EDV6_9PEZI</name>
<organism evidence="2 3">
    <name type="scientific">Sphaerosporella brunnea</name>
    <dbReference type="NCBI Taxonomy" id="1250544"/>
    <lineage>
        <taxon>Eukaryota</taxon>
        <taxon>Fungi</taxon>
        <taxon>Dikarya</taxon>
        <taxon>Ascomycota</taxon>
        <taxon>Pezizomycotina</taxon>
        <taxon>Pezizomycetes</taxon>
        <taxon>Pezizales</taxon>
        <taxon>Pyronemataceae</taxon>
        <taxon>Sphaerosporella</taxon>
    </lineage>
</organism>
<dbReference type="PANTHER" id="PTHR42106">
    <property type="entry name" value="CHROMOSOME 10, WHOLE GENOME SHOTGUN SEQUENCE"/>
    <property type="match status" value="1"/>
</dbReference>
<accession>A0A5J5EDV6</accession>
<dbReference type="Proteomes" id="UP000326924">
    <property type="component" value="Unassembled WGS sequence"/>
</dbReference>
<keyword evidence="3" id="KW-1185">Reference proteome</keyword>
<feature type="compositionally biased region" description="Basic and acidic residues" evidence="1">
    <location>
        <begin position="357"/>
        <end position="366"/>
    </location>
</feature>
<feature type="region of interest" description="Disordered" evidence="1">
    <location>
        <begin position="143"/>
        <end position="212"/>
    </location>
</feature>
<dbReference type="PANTHER" id="PTHR42106:SF1">
    <property type="match status" value="1"/>
</dbReference>
<feature type="region of interest" description="Disordered" evidence="1">
    <location>
        <begin position="1"/>
        <end position="72"/>
    </location>
</feature>
<evidence type="ECO:0000313" key="3">
    <source>
        <dbReference type="Proteomes" id="UP000326924"/>
    </source>
</evidence>
<feature type="compositionally biased region" description="Polar residues" evidence="1">
    <location>
        <begin position="62"/>
        <end position="72"/>
    </location>
</feature>
<feature type="region of interest" description="Disordered" evidence="1">
    <location>
        <begin position="301"/>
        <end position="321"/>
    </location>
</feature>
<gene>
    <name evidence="2" type="ORF">FN846DRAFT_978425</name>
</gene>
<comment type="caution">
    <text evidence="2">The sequence shown here is derived from an EMBL/GenBank/DDBJ whole genome shotgun (WGS) entry which is preliminary data.</text>
</comment>
<reference evidence="2 3" key="1">
    <citation type="submission" date="2019-09" db="EMBL/GenBank/DDBJ databases">
        <title>Draft genome of the ectomycorrhizal ascomycete Sphaerosporella brunnea.</title>
        <authorList>
            <consortium name="DOE Joint Genome Institute"/>
            <person name="Benucci G.M."/>
            <person name="Marozzi G."/>
            <person name="Antonielli L."/>
            <person name="Sanchez S."/>
            <person name="Marco P."/>
            <person name="Wang X."/>
            <person name="Falini L.B."/>
            <person name="Barry K."/>
            <person name="Haridas S."/>
            <person name="Lipzen A."/>
            <person name="Labutti K."/>
            <person name="Grigoriev I.V."/>
            <person name="Murat C."/>
            <person name="Martin F."/>
            <person name="Albertini E."/>
            <person name="Donnini D."/>
            <person name="Bonito G."/>
        </authorList>
    </citation>
    <scope>NUCLEOTIDE SEQUENCE [LARGE SCALE GENOMIC DNA]</scope>
    <source>
        <strain evidence="2 3">Sb_GMNB300</strain>
    </source>
</reference>
<feature type="compositionally biased region" description="Acidic residues" evidence="1">
    <location>
        <begin position="200"/>
        <end position="211"/>
    </location>
</feature>
<feature type="compositionally biased region" description="Polar residues" evidence="1">
    <location>
        <begin position="148"/>
        <end position="158"/>
    </location>
</feature>
<feature type="region of interest" description="Disordered" evidence="1">
    <location>
        <begin position="357"/>
        <end position="378"/>
    </location>
</feature>
<feature type="compositionally biased region" description="Low complexity" evidence="1">
    <location>
        <begin position="177"/>
        <end position="191"/>
    </location>
</feature>
<feature type="region of interest" description="Disordered" evidence="1">
    <location>
        <begin position="489"/>
        <end position="531"/>
    </location>
</feature>
<evidence type="ECO:0000313" key="2">
    <source>
        <dbReference type="EMBL" id="KAA8893544.1"/>
    </source>
</evidence>
<sequence>MQSNNTVVRPGSVSSLSSQLAAATTTHSLPEDANGSITSSKIMPDNIGVGTNGLPAKDSGDNAVNTSAEAPTQATAATGQLGSAPANPPYTPCRLNFSNRLALQMPSRGPLSPVLDPALGYSIARRPRLDFARSCTSLHHSTLAEASPDSSPLASNSGHPIPRVNHRPLESPISNNALAGSSHASSFGSASMLDYAPSGDDSDSTSDEDLDGDFHVMDAVAPTNNAPNPAPTHIESAASISLRNHQKARFGARQLRKPNNNNRNRTMMSPSPIMQPISHASMMGAGFDYSIRRRDSLTLGPSALEYEPDHPDPVRRPVSRRGSLLPKTKNFQRIKAALIEESSPVDVEVKREAEITRQIREEDEPHLSPQHSQGENRSMEAELNSILDDQGIESGDNTSQMGSRGIGISFSKQAERHGGFWFGDQMEGINGSPPAYPGSRAGSDGDIVMNSDSSCLTSPSSIPSDMRRLKRRRVDDERFEQPNVFKRRAVSPGLSNSPKLAQSPPMAGTGKRLNFQGLNDTHDGLMKMSLQ</sequence>
<dbReference type="InParanoid" id="A0A5J5EDV6"/>
<dbReference type="AlphaFoldDB" id="A0A5J5EDV6"/>
<dbReference type="OrthoDB" id="340550at2759"/>
<proteinExistence type="predicted"/>
<evidence type="ECO:0000256" key="1">
    <source>
        <dbReference type="SAM" id="MobiDB-lite"/>
    </source>
</evidence>
<protein>
    <submittedName>
        <fullName evidence="2">Uncharacterized protein</fullName>
    </submittedName>
</protein>
<dbReference type="EMBL" id="VXIS01000429">
    <property type="protein sequence ID" value="KAA8893544.1"/>
    <property type="molecule type" value="Genomic_DNA"/>
</dbReference>
<feature type="compositionally biased region" description="Low complexity" evidence="1">
    <location>
        <begin position="12"/>
        <end position="28"/>
    </location>
</feature>